<dbReference type="Proteomes" id="UP000006727">
    <property type="component" value="Chromosome 16"/>
</dbReference>
<protein>
    <submittedName>
        <fullName evidence="2 3">Uncharacterized protein</fullName>
    </submittedName>
</protein>
<reference evidence="2 4" key="2">
    <citation type="journal article" date="2018" name="Plant J.">
        <title>The Physcomitrella patens chromosome-scale assembly reveals moss genome structure and evolution.</title>
        <authorList>
            <person name="Lang D."/>
            <person name="Ullrich K.K."/>
            <person name="Murat F."/>
            <person name="Fuchs J."/>
            <person name="Jenkins J."/>
            <person name="Haas F.B."/>
            <person name="Piednoel M."/>
            <person name="Gundlach H."/>
            <person name="Van Bel M."/>
            <person name="Meyberg R."/>
            <person name="Vives C."/>
            <person name="Morata J."/>
            <person name="Symeonidi A."/>
            <person name="Hiss M."/>
            <person name="Muchero W."/>
            <person name="Kamisugi Y."/>
            <person name="Saleh O."/>
            <person name="Blanc G."/>
            <person name="Decker E.L."/>
            <person name="van Gessel N."/>
            <person name="Grimwood J."/>
            <person name="Hayes R.D."/>
            <person name="Graham S.W."/>
            <person name="Gunter L.E."/>
            <person name="McDaniel S.F."/>
            <person name="Hoernstein S.N.W."/>
            <person name="Larsson A."/>
            <person name="Li F.W."/>
            <person name="Perroud P.F."/>
            <person name="Phillips J."/>
            <person name="Ranjan P."/>
            <person name="Rokshar D.S."/>
            <person name="Rothfels C.J."/>
            <person name="Schneider L."/>
            <person name="Shu S."/>
            <person name="Stevenson D.W."/>
            <person name="Thummler F."/>
            <person name="Tillich M."/>
            <person name="Villarreal Aguilar J.C."/>
            <person name="Widiez T."/>
            <person name="Wong G.K."/>
            <person name="Wymore A."/>
            <person name="Zhang Y."/>
            <person name="Zimmer A.D."/>
            <person name="Quatrano R.S."/>
            <person name="Mayer K.F.X."/>
            <person name="Goodstein D."/>
            <person name="Casacuberta J.M."/>
            <person name="Vandepoele K."/>
            <person name="Reski R."/>
            <person name="Cuming A.C."/>
            <person name="Tuskan G.A."/>
            <person name="Maumus F."/>
            <person name="Salse J."/>
            <person name="Schmutz J."/>
            <person name="Rensing S.A."/>
        </authorList>
    </citation>
    <scope>NUCLEOTIDE SEQUENCE [LARGE SCALE GENOMIC DNA]</scope>
    <source>
        <strain evidence="3 4">cv. Gransden 2004</strain>
    </source>
</reference>
<dbReference type="Gramene" id="Pp3c16_16200V3.2">
    <property type="protein sequence ID" value="Pp3c16_16200V3.2"/>
    <property type="gene ID" value="Pp3c16_16200"/>
</dbReference>
<feature type="chain" id="PRO_5014297957" evidence="1">
    <location>
        <begin position="20"/>
        <end position="111"/>
    </location>
</feature>
<dbReference type="HOGENOM" id="CLU_2324604_0_0_1"/>
<reference evidence="3" key="3">
    <citation type="submission" date="2020-12" db="UniProtKB">
        <authorList>
            <consortium name="EnsemblPlants"/>
        </authorList>
    </citation>
    <scope>IDENTIFICATION</scope>
</reference>
<gene>
    <name evidence="3" type="primary">LOC112293365</name>
    <name evidence="2" type="ORF">PHYPA_021055</name>
</gene>
<proteinExistence type="predicted"/>
<dbReference type="EnsemblPlants" id="Pp3c16_16200V3.1">
    <property type="protein sequence ID" value="Pp3c16_16200V3.1"/>
    <property type="gene ID" value="Pp3c16_16200"/>
</dbReference>
<evidence type="ECO:0000256" key="1">
    <source>
        <dbReference type="SAM" id="SignalP"/>
    </source>
</evidence>
<organism evidence="2">
    <name type="scientific">Physcomitrium patens</name>
    <name type="common">Spreading-leaved earth moss</name>
    <name type="synonym">Physcomitrella patens</name>
    <dbReference type="NCBI Taxonomy" id="3218"/>
    <lineage>
        <taxon>Eukaryota</taxon>
        <taxon>Viridiplantae</taxon>
        <taxon>Streptophyta</taxon>
        <taxon>Embryophyta</taxon>
        <taxon>Bryophyta</taxon>
        <taxon>Bryophytina</taxon>
        <taxon>Bryopsida</taxon>
        <taxon>Funariidae</taxon>
        <taxon>Funariales</taxon>
        <taxon>Funariaceae</taxon>
        <taxon>Physcomitrium</taxon>
    </lineage>
</organism>
<dbReference type="EMBL" id="ABEU02000016">
    <property type="protein sequence ID" value="PNR37945.1"/>
    <property type="molecule type" value="Genomic_DNA"/>
</dbReference>
<name>A9TB55_PHYPA</name>
<dbReference type="PaxDb" id="3218-PP1S197_102V6.1"/>
<keyword evidence="1" id="KW-0732">Signal</keyword>
<evidence type="ECO:0000313" key="3">
    <source>
        <dbReference type="EnsemblPlants" id="Pp3c16_16200V3.1"/>
    </source>
</evidence>
<evidence type="ECO:0000313" key="4">
    <source>
        <dbReference type="Proteomes" id="UP000006727"/>
    </source>
</evidence>
<accession>A9TB55</accession>
<sequence length="111" mass="11964">MGAWVKLAILCLMVNFMVAASISVETPDNDKVCGPRLLRTEAPQANPRRAVYRPGCSVGPVCPPNNTIVCENDAETGETGGCICTLVHICHPERKNCTYYVNGMAETTCGF</sequence>
<reference evidence="2 4" key="1">
    <citation type="journal article" date="2008" name="Science">
        <title>The Physcomitrella genome reveals evolutionary insights into the conquest of land by plants.</title>
        <authorList>
            <person name="Rensing S."/>
            <person name="Lang D."/>
            <person name="Zimmer A."/>
            <person name="Terry A."/>
            <person name="Salamov A."/>
            <person name="Shapiro H."/>
            <person name="Nishiyama T."/>
            <person name="Perroud P.-F."/>
            <person name="Lindquist E."/>
            <person name="Kamisugi Y."/>
            <person name="Tanahashi T."/>
            <person name="Sakakibara K."/>
            <person name="Fujita T."/>
            <person name="Oishi K."/>
            <person name="Shin-I T."/>
            <person name="Kuroki Y."/>
            <person name="Toyoda A."/>
            <person name="Suzuki Y."/>
            <person name="Hashimoto A."/>
            <person name="Yamaguchi K."/>
            <person name="Sugano A."/>
            <person name="Kohara Y."/>
            <person name="Fujiyama A."/>
            <person name="Anterola A."/>
            <person name="Aoki S."/>
            <person name="Ashton N."/>
            <person name="Barbazuk W.B."/>
            <person name="Barker E."/>
            <person name="Bennetzen J."/>
            <person name="Bezanilla M."/>
            <person name="Blankenship R."/>
            <person name="Cho S.H."/>
            <person name="Dutcher S."/>
            <person name="Estelle M."/>
            <person name="Fawcett J.A."/>
            <person name="Gundlach H."/>
            <person name="Hanada K."/>
            <person name="Heyl A."/>
            <person name="Hicks K.A."/>
            <person name="Hugh J."/>
            <person name="Lohr M."/>
            <person name="Mayer K."/>
            <person name="Melkozernov A."/>
            <person name="Murata T."/>
            <person name="Nelson D."/>
            <person name="Pils B."/>
            <person name="Prigge M."/>
            <person name="Reiss B."/>
            <person name="Renner T."/>
            <person name="Rombauts S."/>
            <person name="Rushton P."/>
            <person name="Sanderfoot A."/>
            <person name="Schween G."/>
            <person name="Shiu S.-H."/>
            <person name="Stueber K."/>
            <person name="Theodoulou F.L."/>
            <person name="Tu H."/>
            <person name="Van de Peer Y."/>
            <person name="Verrier P.J."/>
            <person name="Waters E."/>
            <person name="Wood A."/>
            <person name="Yang L."/>
            <person name="Cove D."/>
            <person name="Cuming A."/>
            <person name="Hasebe M."/>
            <person name="Lucas S."/>
            <person name="Mishler D.B."/>
            <person name="Reski R."/>
            <person name="Grigoriev I."/>
            <person name="Quatrano R.S."/>
            <person name="Boore J.L."/>
        </authorList>
    </citation>
    <scope>NUCLEOTIDE SEQUENCE [LARGE SCALE GENOMIC DNA]</scope>
    <source>
        <strain evidence="3 4">cv. Gransden 2004</strain>
    </source>
</reference>
<feature type="signal peptide" evidence="1">
    <location>
        <begin position="1"/>
        <end position="19"/>
    </location>
</feature>
<dbReference type="GeneID" id="112293365"/>
<dbReference type="EnsemblPlants" id="Pp3c16_16200V3.2">
    <property type="protein sequence ID" value="Pp3c16_16200V3.2"/>
    <property type="gene ID" value="Pp3c16_16200"/>
</dbReference>
<keyword evidence="4" id="KW-1185">Reference proteome</keyword>
<dbReference type="RefSeq" id="XP_024398439.1">
    <property type="nucleotide sequence ID" value="XM_024542671.2"/>
</dbReference>
<dbReference type="AlphaFoldDB" id="A9TB55"/>
<dbReference type="OrthoDB" id="1963611at2759"/>
<evidence type="ECO:0000313" key="2">
    <source>
        <dbReference type="EMBL" id="PNR37945.1"/>
    </source>
</evidence>
<dbReference type="Gramene" id="Pp3c16_16200V3.1">
    <property type="protein sequence ID" value="Pp3c16_16200V3.1"/>
    <property type="gene ID" value="Pp3c16_16200"/>
</dbReference>